<sequence length="67" mass="8215">MMYRKIQHFYKKFVIKNRIGEGFMMNPLILYDLFPPPFLRHVLYQESFFFTSHNKDMLDQACISIYT</sequence>
<organism evidence="1 2">
    <name type="scientific">Crotalaria pallida</name>
    <name type="common">Smooth rattlebox</name>
    <name type="synonym">Crotalaria striata</name>
    <dbReference type="NCBI Taxonomy" id="3830"/>
    <lineage>
        <taxon>Eukaryota</taxon>
        <taxon>Viridiplantae</taxon>
        <taxon>Streptophyta</taxon>
        <taxon>Embryophyta</taxon>
        <taxon>Tracheophyta</taxon>
        <taxon>Spermatophyta</taxon>
        <taxon>Magnoliopsida</taxon>
        <taxon>eudicotyledons</taxon>
        <taxon>Gunneridae</taxon>
        <taxon>Pentapetalae</taxon>
        <taxon>rosids</taxon>
        <taxon>fabids</taxon>
        <taxon>Fabales</taxon>
        <taxon>Fabaceae</taxon>
        <taxon>Papilionoideae</taxon>
        <taxon>50 kb inversion clade</taxon>
        <taxon>genistoids sensu lato</taxon>
        <taxon>core genistoids</taxon>
        <taxon>Crotalarieae</taxon>
        <taxon>Crotalaria</taxon>
    </lineage>
</organism>
<name>A0AAN9DZZ2_CROPI</name>
<evidence type="ECO:0000313" key="1">
    <source>
        <dbReference type="EMBL" id="KAK7239869.1"/>
    </source>
</evidence>
<comment type="caution">
    <text evidence="1">The sequence shown here is derived from an EMBL/GenBank/DDBJ whole genome shotgun (WGS) entry which is preliminary data.</text>
</comment>
<evidence type="ECO:0000313" key="2">
    <source>
        <dbReference type="Proteomes" id="UP001372338"/>
    </source>
</evidence>
<dbReference type="AlphaFoldDB" id="A0AAN9DZZ2"/>
<keyword evidence="2" id="KW-1185">Reference proteome</keyword>
<reference evidence="1 2" key="1">
    <citation type="submission" date="2024-01" db="EMBL/GenBank/DDBJ databases">
        <title>The genomes of 5 underutilized Papilionoideae crops provide insights into root nodulation and disease resistanc.</title>
        <authorList>
            <person name="Yuan L."/>
        </authorList>
    </citation>
    <scope>NUCLEOTIDE SEQUENCE [LARGE SCALE GENOMIC DNA]</scope>
    <source>
        <strain evidence="1">ZHUSHIDOU_FW_LH</strain>
        <tissue evidence="1">Leaf</tissue>
    </source>
</reference>
<protein>
    <submittedName>
        <fullName evidence="1">Uncharacterized protein</fullName>
    </submittedName>
</protein>
<proteinExistence type="predicted"/>
<dbReference type="EMBL" id="JAYWIO010000012">
    <property type="protein sequence ID" value="KAK7239869.1"/>
    <property type="molecule type" value="Genomic_DNA"/>
</dbReference>
<gene>
    <name evidence="1" type="ORF">RIF29_43236</name>
</gene>
<accession>A0AAN9DZZ2</accession>
<dbReference type="Proteomes" id="UP001372338">
    <property type="component" value="Unassembled WGS sequence"/>
</dbReference>